<name>A0A1G1WHQ4_9BACT</name>
<dbReference type="EMBL" id="MHCU01000044">
    <property type="protein sequence ID" value="OGY27242.1"/>
    <property type="molecule type" value="Genomic_DNA"/>
</dbReference>
<comment type="caution">
    <text evidence="1">The sequence shown here is derived from an EMBL/GenBank/DDBJ whole genome shotgun (WGS) entry which is preliminary data.</text>
</comment>
<reference evidence="1 2" key="1">
    <citation type="journal article" date="2016" name="Nat. Commun.">
        <title>Thousands of microbial genomes shed light on interconnected biogeochemical processes in an aquifer system.</title>
        <authorList>
            <person name="Anantharaman K."/>
            <person name="Brown C.T."/>
            <person name="Hug L.A."/>
            <person name="Sharon I."/>
            <person name="Castelle C.J."/>
            <person name="Probst A.J."/>
            <person name="Thomas B.C."/>
            <person name="Singh A."/>
            <person name="Wilkins M.J."/>
            <person name="Karaoz U."/>
            <person name="Brodie E.L."/>
            <person name="Williams K.H."/>
            <person name="Hubbard S.S."/>
            <person name="Banfield J.F."/>
        </authorList>
    </citation>
    <scope>NUCLEOTIDE SEQUENCE [LARGE SCALE GENOMIC DNA]</scope>
</reference>
<evidence type="ECO:0000313" key="2">
    <source>
        <dbReference type="Proteomes" id="UP000176645"/>
    </source>
</evidence>
<gene>
    <name evidence="1" type="ORF">A2Z42_00685</name>
</gene>
<organism evidence="1 2">
    <name type="scientific">Candidatus Woykebacteria bacterium RBG_19FT_COMBO_43_10</name>
    <dbReference type="NCBI Taxonomy" id="1802598"/>
    <lineage>
        <taxon>Bacteria</taxon>
        <taxon>Candidatus Woykeibacteriota</taxon>
    </lineage>
</organism>
<proteinExistence type="predicted"/>
<protein>
    <submittedName>
        <fullName evidence="1">Uncharacterized protein</fullName>
    </submittedName>
</protein>
<evidence type="ECO:0000313" key="1">
    <source>
        <dbReference type="EMBL" id="OGY27242.1"/>
    </source>
</evidence>
<sequence length="115" mass="12953">MPEFLTLGLGVGKASVEISEEGQIKITFSFKRIPRVETLTISKRPTNLLTAVQDAQRNGGQYVKFKEDNFEGEVSFHFKEVYLTVRIQSPHLYCPIIDSEEGIQTLVGLLKNLPL</sequence>
<dbReference type="AlphaFoldDB" id="A0A1G1WHQ4"/>
<accession>A0A1G1WHQ4</accession>
<dbReference type="Proteomes" id="UP000176645">
    <property type="component" value="Unassembled WGS sequence"/>
</dbReference>